<sequence length="390" mass="44363">MGRNRQFDTILFYEMKKILTARTTLILFIFITAYSVIQGKIQANQLDDFDIETRDLQRSIDGRPIDDALIAETAEAAYKLGMPFECWDYSNCIYMNLSHWLKQIADDNSKLTDYNSESIYQTRDSSVSESMNSMKLTENEKEYWQTQEENLIKPIIWHCTEEINGLISTLISLPLILLFMTTLLLSQIFAGEIKDKTDPLIKCTVGGWGDTYLAKVTAAFICTLFLNIVIEAVTVLTSFFLWGKDTWNIPIQLFMPLTAYSMTIGQFIRAQLVMTTATCILLTAVTCFLSEILKNPVAVMSGVFGSFLIINISSNRIPYSRRTFSQLLCLLSPIYMTSESALCEYRLIGRSGHYLTALQFAPILYIVLSTALIASGYFIYTNKKITHNEH</sequence>
<feature type="transmembrane region" description="Helical" evidence="1">
    <location>
        <begin position="360"/>
        <end position="380"/>
    </location>
</feature>
<dbReference type="OrthoDB" id="2000741at2"/>
<gene>
    <name evidence="2" type="ORF">SAMN02910451_02884</name>
</gene>
<feature type="transmembrane region" description="Helical" evidence="1">
    <location>
        <begin position="272"/>
        <end position="292"/>
    </location>
</feature>
<keyword evidence="1" id="KW-0472">Membrane</keyword>
<organism evidence="2 3">
    <name type="scientific">Butyrivibrio hungatei</name>
    <dbReference type="NCBI Taxonomy" id="185008"/>
    <lineage>
        <taxon>Bacteria</taxon>
        <taxon>Bacillati</taxon>
        <taxon>Bacillota</taxon>
        <taxon>Clostridia</taxon>
        <taxon>Lachnospirales</taxon>
        <taxon>Lachnospiraceae</taxon>
        <taxon>Butyrivibrio</taxon>
    </lineage>
</organism>
<protein>
    <recommendedName>
        <fullName evidence="4">ABC-2 family transporter protein</fullName>
    </recommendedName>
</protein>
<evidence type="ECO:0008006" key="4">
    <source>
        <dbReference type="Google" id="ProtNLM"/>
    </source>
</evidence>
<keyword evidence="1" id="KW-1133">Transmembrane helix</keyword>
<feature type="transmembrane region" description="Helical" evidence="1">
    <location>
        <begin position="212"/>
        <end position="241"/>
    </location>
</feature>
<keyword evidence="3" id="KW-1185">Reference proteome</keyword>
<feature type="transmembrane region" description="Helical" evidence="1">
    <location>
        <begin position="298"/>
        <end position="315"/>
    </location>
</feature>
<feature type="transmembrane region" description="Helical" evidence="1">
    <location>
        <begin position="166"/>
        <end position="191"/>
    </location>
</feature>
<keyword evidence="1" id="KW-0812">Transmembrane</keyword>
<accession>A0A1G5GI60</accession>
<evidence type="ECO:0000256" key="1">
    <source>
        <dbReference type="SAM" id="Phobius"/>
    </source>
</evidence>
<dbReference type="RefSeq" id="WP_074463275.1">
    <property type="nucleotide sequence ID" value="NZ_FMUR01000021.1"/>
</dbReference>
<dbReference type="EMBL" id="FMUR01000021">
    <property type="protein sequence ID" value="SCY51223.1"/>
    <property type="molecule type" value="Genomic_DNA"/>
</dbReference>
<proteinExistence type="predicted"/>
<feature type="transmembrane region" description="Helical" evidence="1">
    <location>
        <begin position="20"/>
        <end position="37"/>
    </location>
</feature>
<name>A0A1G5GI60_9FIRM</name>
<evidence type="ECO:0000313" key="2">
    <source>
        <dbReference type="EMBL" id="SCY51223.1"/>
    </source>
</evidence>
<dbReference type="Proteomes" id="UP000183047">
    <property type="component" value="Unassembled WGS sequence"/>
</dbReference>
<reference evidence="3" key="1">
    <citation type="submission" date="2016-10" db="EMBL/GenBank/DDBJ databases">
        <authorList>
            <person name="Varghese N."/>
            <person name="Submissions S."/>
        </authorList>
    </citation>
    <scope>NUCLEOTIDE SEQUENCE [LARGE SCALE GENOMIC DNA]</scope>
    <source>
        <strain evidence="3">XBD2006</strain>
    </source>
</reference>
<dbReference type="AlphaFoldDB" id="A0A1G5GI60"/>
<feature type="transmembrane region" description="Helical" evidence="1">
    <location>
        <begin position="327"/>
        <end position="348"/>
    </location>
</feature>
<evidence type="ECO:0000313" key="3">
    <source>
        <dbReference type="Proteomes" id="UP000183047"/>
    </source>
</evidence>